<dbReference type="AlphaFoldDB" id="A0A182EML7"/>
<sequence>MFTIRPSYGIIVPNERKNIQITFKWKDVPKDDLHFISFYHIQVNKKVCNMTPREMFENFKPDGVKRIQCQFKYADGTSVHPPEPRSTINTVMNPVTDSQLTNVERSHV</sequence>
<keyword evidence="2" id="KW-1185">Reference proteome</keyword>
<dbReference type="Gene3D" id="2.60.40.10">
    <property type="entry name" value="Immunoglobulins"/>
    <property type="match status" value="1"/>
</dbReference>
<dbReference type="InterPro" id="IPR008962">
    <property type="entry name" value="PapD-like_sf"/>
</dbReference>
<dbReference type="Proteomes" id="UP000271087">
    <property type="component" value="Unassembled WGS sequence"/>
</dbReference>
<dbReference type="EMBL" id="UYRW01004497">
    <property type="protein sequence ID" value="VDM92756.1"/>
    <property type="molecule type" value="Genomic_DNA"/>
</dbReference>
<evidence type="ECO:0000313" key="2">
    <source>
        <dbReference type="Proteomes" id="UP000271087"/>
    </source>
</evidence>
<organism evidence="3">
    <name type="scientific">Onchocerca ochengi</name>
    <name type="common">Filarial nematode worm</name>
    <dbReference type="NCBI Taxonomy" id="42157"/>
    <lineage>
        <taxon>Eukaryota</taxon>
        <taxon>Metazoa</taxon>
        <taxon>Ecdysozoa</taxon>
        <taxon>Nematoda</taxon>
        <taxon>Chromadorea</taxon>
        <taxon>Rhabditida</taxon>
        <taxon>Spirurina</taxon>
        <taxon>Spiruromorpha</taxon>
        <taxon>Filarioidea</taxon>
        <taxon>Onchocercidae</taxon>
        <taxon>Onchocerca</taxon>
    </lineage>
</organism>
<reference evidence="1 2" key="2">
    <citation type="submission" date="2018-08" db="EMBL/GenBank/DDBJ databases">
        <authorList>
            <person name="Laetsch R D."/>
            <person name="Stevens L."/>
            <person name="Kumar S."/>
            <person name="Blaxter L. M."/>
        </authorList>
    </citation>
    <scope>NUCLEOTIDE SEQUENCE [LARGE SCALE GENOMIC DNA]</scope>
</reference>
<reference evidence="3" key="1">
    <citation type="submission" date="2016-06" db="UniProtKB">
        <authorList>
            <consortium name="WormBaseParasite"/>
        </authorList>
    </citation>
    <scope>IDENTIFICATION</scope>
</reference>
<dbReference type="InterPro" id="IPR013783">
    <property type="entry name" value="Ig-like_fold"/>
</dbReference>
<proteinExistence type="predicted"/>
<name>A0A182EML7_ONCOC</name>
<dbReference type="OrthoDB" id="5826549at2759"/>
<dbReference type="STRING" id="42157.A0A182EML7"/>
<gene>
    <name evidence="1" type="ORF">NOO_LOCUS9363</name>
</gene>
<protein>
    <submittedName>
        <fullName evidence="3">MSP domain-containing protein</fullName>
    </submittedName>
</protein>
<dbReference type="WBParaSite" id="nOo.2.0.1.t09363-RA">
    <property type="protein sequence ID" value="nOo.2.0.1.t09363-RA"/>
    <property type="gene ID" value="nOo.2.0.1.g09363"/>
</dbReference>
<accession>A0A182EML7</accession>
<evidence type="ECO:0000313" key="1">
    <source>
        <dbReference type="EMBL" id="VDM92756.1"/>
    </source>
</evidence>
<evidence type="ECO:0000313" key="3">
    <source>
        <dbReference type="WBParaSite" id="nOo.2.0.1.t09363-RA"/>
    </source>
</evidence>
<dbReference type="SUPFAM" id="SSF49354">
    <property type="entry name" value="PapD-like"/>
    <property type="match status" value="1"/>
</dbReference>